<dbReference type="Proteomes" id="UP000229498">
    <property type="component" value="Unassembled WGS sequence"/>
</dbReference>
<evidence type="ECO:0000313" key="2">
    <source>
        <dbReference type="EMBL" id="PJK29531.1"/>
    </source>
</evidence>
<name>A0A2M9G1E4_9PROT</name>
<feature type="region of interest" description="Disordered" evidence="1">
    <location>
        <begin position="152"/>
        <end position="186"/>
    </location>
</feature>
<comment type="caution">
    <text evidence="2">The sequence shown here is derived from an EMBL/GenBank/DDBJ whole genome shotgun (WGS) entry which is preliminary data.</text>
</comment>
<dbReference type="AlphaFoldDB" id="A0A2M9G1E4"/>
<evidence type="ECO:0000313" key="3">
    <source>
        <dbReference type="Proteomes" id="UP000229498"/>
    </source>
</evidence>
<evidence type="ECO:0008006" key="4">
    <source>
        <dbReference type="Google" id="ProtNLM"/>
    </source>
</evidence>
<evidence type="ECO:0000256" key="1">
    <source>
        <dbReference type="SAM" id="MobiDB-lite"/>
    </source>
</evidence>
<dbReference type="EMBL" id="PHIG01000032">
    <property type="protein sequence ID" value="PJK29531.1"/>
    <property type="molecule type" value="Genomic_DNA"/>
</dbReference>
<keyword evidence="3" id="KW-1185">Reference proteome</keyword>
<dbReference type="OrthoDB" id="7352766at2"/>
<organism evidence="2 3">
    <name type="scientific">Minwuia thermotolerans</name>
    <dbReference type="NCBI Taxonomy" id="2056226"/>
    <lineage>
        <taxon>Bacteria</taxon>
        <taxon>Pseudomonadati</taxon>
        <taxon>Pseudomonadota</taxon>
        <taxon>Alphaproteobacteria</taxon>
        <taxon>Minwuiales</taxon>
        <taxon>Minwuiaceae</taxon>
        <taxon>Minwuia</taxon>
    </lineage>
</organism>
<dbReference type="RefSeq" id="WP_109793555.1">
    <property type="nucleotide sequence ID" value="NZ_PHIG01000032.1"/>
</dbReference>
<gene>
    <name evidence="2" type="ORF">CVT23_10740</name>
</gene>
<accession>A0A2M9G1E4</accession>
<reference evidence="2 3" key="1">
    <citation type="submission" date="2017-11" db="EMBL/GenBank/DDBJ databases">
        <title>Draft genome sequence of Rhizobiales bacterium SY3-13.</title>
        <authorList>
            <person name="Sun C."/>
        </authorList>
    </citation>
    <scope>NUCLEOTIDE SEQUENCE [LARGE SCALE GENOMIC DNA]</scope>
    <source>
        <strain evidence="2 3">SY3-13</strain>
    </source>
</reference>
<sequence length="202" mass="22498">MTGSHRFRAPALKSTIAAVGWFRFAAEQDGIRLQPRKLQLLLYMAQGLYAAANDGRALMPSRFVASALGPCDPNLYPVLEQGGEPDRPKEIDDRAEACLKLIYRKFARSPVEQLDAFIETDGIFSDVRQAAPDAEIPLDMMADAYRRTFIQPAARETERRPAAPVKPPPAANEERPELPDGVPRVITGGKAVKRWAPKRRIY</sequence>
<proteinExistence type="predicted"/>
<protein>
    <recommendedName>
        <fullName evidence="4">Antitoxin SocA-like Panacea domain-containing protein</fullName>
    </recommendedName>
</protein>